<dbReference type="InterPro" id="IPR003787">
    <property type="entry name" value="Sulphur_relay_DsrE/F-like"/>
</dbReference>
<sequence>MKPIHHYCGLTAAFALALSFASTGAGAVDAPASQASQEMQKVVFQVSAGDPKIWNLTLNNAKNVQQELGAKNVDIEIVAYGPGIGMLKFDSAVANRIDEAVAEGVKVVACENTMKAQKLSKDDMLSSAGFVPAGVIELMKKQKEGYAYIRP</sequence>
<dbReference type="Gene3D" id="3.40.1260.10">
    <property type="entry name" value="DsrEFH-like"/>
    <property type="match status" value="1"/>
</dbReference>
<dbReference type="Pfam" id="PF02635">
    <property type="entry name" value="DsrE"/>
    <property type="match status" value="1"/>
</dbReference>
<reference evidence="3" key="1">
    <citation type="submission" date="2020-03" db="EMBL/GenBank/DDBJ databases">
        <title>Complete genome sequence of sulfur-oxidizing bacterium skT11.</title>
        <authorList>
            <person name="Kanda M."/>
            <person name="Kojima H."/>
            <person name="Fukui M."/>
        </authorList>
    </citation>
    <scope>NUCLEOTIDE SEQUENCE [LARGE SCALE GENOMIC DNA]</scope>
    <source>
        <strain evidence="3">skT11</strain>
    </source>
</reference>
<dbReference type="PANTHER" id="PTHR37691:SF1">
    <property type="entry name" value="BLR3518 PROTEIN"/>
    <property type="match status" value="1"/>
</dbReference>
<organism evidence="2 3">
    <name type="scientific">Sulfurimicrobium lacus</name>
    <dbReference type="NCBI Taxonomy" id="2715678"/>
    <lineage>
        <taxon>Bacteria</taxon>
        <taxon>Pseudomonadati</taxon>
        <taxon>Pseudomonadota</taxon>
        <taxon>Betaproteobacteria</taxon>
        <taxon>Nitrosomonadales</taxon>
        <taxon>Sulfuricellaceae</taxon>
        <taxon>Sulfurimicrobium</taxon>
    </lineage>
</organism>
<dbReference type="Proteomes" id="UP000502260">
    <property type="component" value="Chromosome"/>
</dbReference>
<feature type="chain" id="PRO_5026048400" evidence="1">
    <location>
        <begin position="28"/>
        <end position="151"/>
    </location>
</feature>
<keyword evidence="1" id="KW-0732">Signal</keyword>
<accession>A0A6F8V9M2</accession>
<dbReference type="InterPro" id="IPR027396">
    <property type="entry name" value="DsrEFH-like"/>
</dbReference>
<dbReference type="RefSeq" id="WP_173061021.1">
    <property type="nucleotide sequence ID" value="NZ_AP022853.1"/>
</dbReference>
<dbReference type="EMBL" id="AP022853">
    <property type="protein sequence ID" value="BCB26020.1"/>
    <property type="molecule type" value="Genomic_DNA"/>
</dbReference>
<evidence type="ECO:0000313" key="2">
    <source>
        <dbReference type="EMBL" id="BCB26020.1"/>
    </source>
</evidence>
<dbReference type="AlphaFoldDB" id="A0A6F8V9M2"/>
<dbReference type="KEGG" id="slac:SKTS_09060"/>
<protein>
    <submittedName>
        <fullName evidence="2">Uncharacterized protein</fullName>
    </submittedName>
</protein>
<gene>
    <name evidence="2" type="ORF">SKTS_09060</name>
</gene>
<dbReference type="SUPFAM" id="SSF75169">
    <property type="entry name" value="DsrEFH-like"/>
    <property type="match status" value="1"/>
</dbReference>
<evidence type="ECO:0000313" key="3">
    <source>
        <dbReference type="Proteomes" id="UP000502260"/>
    </source>
</evidence>
<dbReference type="PANTHER" id="PTHR37691">
    <property type="entry name" value="BLR3518 PROTEIN"/>
    <property type="match status" value="1"/>
</dbReference>
<evidence type="ECO:0000256" key="1">
    <source>
        <dbReference type="SAM" id="SignalP"/>
    </source>
</evidence>
<name>A0A6F8V9M2_9PROT</name>
<keyword evidence="3" id="KW-1185">Reference proteome</keyword>
<feature type="signal peptide" evidence="1">
    <location>
        <begin position="1"/>
        <end position="27"/>
    </location>
</feature>
<proteinExistence type="predicted"/>